<protein>
    <submittedName>
        <fullName evidence="1">Uncharacterized protein</fullName>
    </submittedName>
</protein>
<accession>A0A2P5BLV5</accession>
<organism evidence="1 2">
    <name type="scientific">Parasponia andersonii</name>
    <name type="common">Sponia andersonii</name>
    <dbReference type="NCBI Taxonomy" id="3476"/>
    <lineage>
        <taxon>Eukaryota</taxon>
        <taxon>Viridiplantae</taxon>
        <taxon>Streptophyta</taxon>
        <taxon>Embryophyta</taxon>
        <taxon>Tracheophyta</taxon>
        <taxon>Spermatophyta</taxon>
        <taxon>Magnoliopsida</taxon>
        <taxon>eudicotyledons</taxon>
        <taxon>Gunneridae</taxon>
        <taxon>Pentapetalae</taxon>
        <taxon>rosids</taxon>
        <taxon>fabids</taxon>
        <taxon>Rosales</taxon>
        <taxon>Cannabaceae</taxon>
        <taxon>Parasponia</taxon>
    </lineage>
</organism>
<proteinExistence type="predicted"/>
<dbReference type="OrthoDB" id="10316099at2759"/>
<dbReference type="Proteomes" id="UP000237105">
    <property type="component" value="Unassembled WGS sequence"/>
</dbReference>
<keyword evidence="2" id="KW-1185">Reference proteome</keyword>
<name>A0A2P5BLV5_PARAD</name>
<gene>
    <name evidence="1" type="ORF">PanWU01x14_228250</name>
</gene>
<dbReference type="EMBL" id="JXTB01000255">
    <property type="protein sequence ID" value="PON49789.1"/>
    <property type="molecule type" value="Genomic_DNA"/>
</dbReference>
<sequence length="77" mass="8888">MALLCCFLVAHQYINNRFLLELRWTYGEASMDLESTNDEVWFDSDDSDAFKYEINEEGRVNASYAGGADESRDEFSD</sequence>
<comment type="caution">
    <text evidence="1">The sequence shown here is derived from an EMBL/GenBank/DDBJ whole genome shotgun (WGS) entry which is preliminary data.</text>
</comment>
<evidence type="ECO:0000313" key="1">
    <source>
        <dbReference type="EMBL" id="PON49789.1"/>
    </source>
</evidence>
<reference evidence="2" key="1">
    <citation type="submission" date="2016-06" db="EMBL/GenBank/DDBJ databases">
        <title>Parallel loss of symbiosis genes in relatives of nitrogen-fixing non-legume Parasponia.</title>
        <authorList>
            <person name="Van Velzen R."/>
            <person name="Holmer R."/>
            <person name="Bu F."/>
            <person name="Rutten L."/>
            <person name="Van Zeijl A."/>
            <person name="Liu W."/>
            <person name="Santuari L."/>
            <person name="Cao Q."/>
            <person name="Sharma T."/>
            <person name="Shen D."/>
            <person name="Roswanjaya Y."/>
            <person name="Wardhani T."/>
            <person name="Kalhor M.S."/>
            <person name="Jansen J."/>
            <person name="Van den Hoogen J."/>
            <person name="Gungor B."/>
            <person name="Hartog M."/>
            <person name="Hontelez J."/>
            <person name="Verver J."/>
            <person name="Yang W.-C."/>
            <person name="Schijlen E."/>
            <person name="Repin R."/>
            <person name="Schilthuizen M."/>
            <person name="Schranz E."/>
            <person name="Heidstra R."/>
            <person name="Miyata K."/>
            <person name="Fedorova E."/>
            <person name="Kohlen W."/>
            <person name="Bisseling T."/>
            <person name="Smit S."/>
            <person name="Geurts R."/>
        </authorList>
    </citation>
    <scope>NUCLEOTIDE SEQUENCE [LARGE SCALE GENOMIC DNA]</scope>
    <source>
        <strain evidence="2">cv. WU1-14</strain>
    </source>
</reference>
<evidence type="ECO:0000313" key="2">
    <source>
        <dbReference type="Proteomes" id="UP000237105"/>
    </source>
</evidence>
<dbReference type="AlphaFoldDB" id="A0A2P5BLV5"/>